<feature type="transmembrane region" description="Helical" evidence="6">
    <location>
        <begin position="383"/>
        <end position="406"/>
    </location>
</feature>
<feature type="transmembrane region" description="Helical" evidence="6">
    <location>
        <begin position="295"/>
        <end position="314"/>
    </location>
</feature>
<feature type="domain" description="Major facilitator superfamily (MFS) profile" evidence="7">
    <location>
        <begin position="37"/>
        <end position="436"/>
    </location>
</feature>
<organism evidence="8">
    <name type="scientific">Burkholderia orbicola (strain AU 1054)</name>
    <dbReference type="NCBI Taxonomy" id="331271"/>
    <lineage>
        <taxon>Bacteria</taxon>
        <taxon>Pseudomonadati</taxon>
        <taxon>Pseudomonadota</taxon>
        <taxon>Betaproteobacteria</taxon>
        <taxon>Burkholderiales</taxon>
        <taxon>Burkholderiaceae</taxon>
        <taxon>Burkholderia</taxon>
        <taxon>Burkholderia cepacia complex</taxon>
        <taxon>Burkholderia orbicola</taxon>
    </lineage>
</organism>
<comment type="subcellular location">
    <subcellularLocation>
        <location evidence="1">Membrane</location>
        <topology evidence="1">Multi-pass membrane protein</topology>
    </subcellularLocation>
</comment>
<name>A0A0H2XU81_BURO1</name>
<accession>A0A0H2XU81</accession>
<dbReference type="GO" id="GO:0016020">
    <property type="term" value="C:membrane"/>
    <property type="evidence" value="ECO:0007669"/>
    <property type="project" value="UniProtKB-SubCell"/>
</dbReference>
<evidence type="ECO:0000256" key="3">
    <source>
        <dbReference type="ARBA" id="ARBA00022692"/>
    </source>
</evidence>
<evidence type="ECO:0000256" key="4">
    <source>
        <dbReference type="ARBA" id="ARBA00022989"/>
    </source>
</evidence>
<dbReference type="Gene3D" id="1.20.1250.20">
    <property type="entry name" value="MFS general substrate transporter like domains"/>
    <property type="match status" value="1"/>
</dbReference>
<feature type="transmembrane region" description="Helical" evidence="6">
    <location>
        <begin position="82"/>
        <end position="102"/>
    </location>
</feature>
<feature type="transmembrane region" description="Helical" evidence="6">
    <location>
        <begin position="326"/>
        <end position="344"/>
    </location>
</feature>
<dbReference type="HOGENOM" id="CLU_001265_10_11_4"/>
<dbReference type="AlphaFoldDB" id="A0A0H2XU81"/>
<keyword evidence="2" id="KW-0813">Transport</keyword>
<evidence type="ECO:0000313" key="8">
    <source>
        <dbReference type="EMBL" id="ABF78518.1"/>
    </source>
</evidence>
<dbReference type="InterPro" id="IPR020846">
    <property type="entry name" value="MFS_dom"/>
</dbReference>
<proteinExistence type="predicted"/>
<evidence type="ECO:0000256" key="1">
    <source>
        <dbReference type="ARBA" id="ARBA00004141"/>
    </source>
</evidence>
<sequence length="445" mass="47379">MLSIAAAGLPRQRPDHYAWAIIHSVRKVAMSRLDYKLLGPCLLAIALDAMGFGLVYPMMSAIFSDPHAGILPADAGVHARNFYLGLGYGIYPLCMFFGSSLMGELSDRYGRRRVLLLCVLGLAAGYAMMAAGAWHASVALLLAGRGLTGLMAGCQGIAQAAITDLSTSDTKAYNMSIMSLAFSAGVIVGPVLGGVTSDRTISPLFDYGTPFMLVAALSLICACWTWAAYRDSAAPRGDTRIDPLLPLRIIVEAARQRDVAFLSVVFFLMQVGYGLYLQTIMLLLQAKFGYTSARLGLFSGVIGLCFVFGLLCVVRLMLRVWRVIDIAKTGLLVAGLGQILSALFPHEPVLWALAMVVGCFDMVAYTTMYTAFSDAVSDDRQGWALGVAGSVMAVAWVVTGALTNLLPVFGETGLLLIGGAGFLLSFAMMAAYGRTRPGARTAVLS</sequence>
<protein>
    <submittedName>
        <fullName evidence="8">Major facilitator superfamily MFS_1</fullName>
    </submittedName>
</protein>
<feature type="transmembrane region" description="Helical" evidence="6">
    <location>
        <begin position="259"/>
        <end position="283"/>
    </location>
</feature>
<feature type="transmembrane region" description="Helical" evidence="6">
    <location>
        <begin position="114"/>
        <end position="136"/>
    </location>
</feature>
<evidence type="ECO:0000259" key="7">
    <source>
        <dbReference type="PROSITE" id="PS50850"/>
    </source>
</evidence>
<dbReference type="SUPFAM" id="SSF103473">
    <property type="entry name" value="MFS general substrate transporter"/>
    <property type="match status" value="1"/>
</dbReference>
<dbReference type="GO" id="GO:0022857">
    <property type="term" value="F:transmembrane transporter activity"/>
    <property type="evidence" value="ECO:0007669"/>
    <property type="project" value="InterPro"/>
</dbReference>
<feature type="transmembrane region" description="Helical" evidence="6">
    <location>
        <begin position="175"/>
        <end position="195"/>
    </location>
</feature>
<gene>
    <name evidence="8" type="ordered locus">Bcen_3626</name>
</gene>
<keyword evidence="5 6" id="KW-0472">Membrane</keyword>
<feature type="transmembrane region" description="Helical" evidence="6">
    <location>
        <begin position="207"/>
        <end position="229"/>
    </location>
</feature>
<keyword evidence="4 6" id="KW-1133">Transmembrane helix</keyword>
<dbReference type="PANTHER" id="PTHR23504">
    <property type="entry name" value="MAJOR FACILITATOR SUPERFAMILY DOMAIN-CONTAINING PROTEIN 10"/>
    <property type="match status" value="1"/>
</dbReference>
<evidence type="ECO:0000256" key="6">
    <source>
        <dbReference type="SAM" id="Phobius"/>
    </source>
</evidence>
<reference evidence="8" key="1">
    <citation type="submission" date="2006-05" db="EMBL/GenBank/DDBJ databases">
        <title>Complete sequence of chromosome 2 of Burkholderia cenocepacia AU 1054.</title>
        <authorList>
            <consortium name="US DOE Joint Genome Institute"/>
            <person name="Copeland A."/>
            <person name="Lucas S."/>
            <person name="Lapidus A."/>
            <person name="Barry K."/>
            <person name="Detter J.C."/>
            <person name="Glavina del Rio T."/>
            <person name="Hammon N."/>
            <person name="Israni S."/>
            <person name="Dalin E."/>
            <person name="Tice H."/>
            <person name="Pitluck S."/>
            <person name="Chain P."/>
            <person name="Malfatti S."/>
            <person name="Shin M."/>
            <person name="Vergez L."/>
            <person name="Schmutz J."/>
            <person name="Larimer F."/>
            <person name="Land M."/>
            <person name="Hauser L."/>
            <person name="Kyrpides N."/>
            <person name="Lykidis A."/>
            <person name="LiPuma J.J."/>
            <person name="Konstantinidis K."/>
            <person name="Tiedje J.M."/>
            <person name="Richardson P."/>
        </authorList>
    </citation>
    <scope>NUCLEOTIDE SEQUENCE [LARGE SCALE GENOMIC DNA]</scope>
    <source>
        <strain evidence="8">AU 1054</strain>
    </source>
</reference>
<keyword evidence="3 6" id="KW-0812">Transmembrane</keyword>
<feature type="transmembrane region" description="Helical" evidence="6">
    <location>
        <begin position="350"/>
        <end position="371"/>
    </location>
</feature>
<feature type="transmembrane region" description="Helical" evidence="6">
    <location>
        <begin position="142"/>
        <end position="163"/>
    </location>
</feature>
<dbReference type="PANTHER" id="PTHR23504:SF15">
    <property type="entry name" value="MAJOR FACILITATOR SUPERFAMILY (MFS) PROFILE DOMAIN-CONTAINING PROTEIN"/>
    <property type="match status" value="1"/>
</dbReference>
<dbReference type="EMBL" id="CP000379">
    <property type="protein sequence ID" value="ABF78518.1"/>
    <property type="molecule type" value="Genomic_DNA"/>
</dbReference>
<dbReference type="Pfam" id="PF07690">
    <property type="entry name" value="MFS_1"/>
    <property type="match status" value="1"/>
</dbReference>
<evidence type="ECO:0000256" key="2">
    <source>
        <dbReference type="ARBA" id="ARBA00022448"/>
    </source>
</evidence>
<dbReference type="InterPro" id="IPR011701">
    <property type="entry name" value="MFS"/>
</dbReference>
<dbReference type="PROSITE" id="PS50850">
    <property type="entry name" value="MFS"/>
    <property type="match status" value="1"/>
</dbReference>
<feature type="transmembrane region" description="Helical" evidence="6">
    <location>
        <begin position="37"/>
        <end position="62"/>
    </location>
</feature>
<evidence type="ECO:0000256" key="5">
    <source>
        <dbReference type="ARBA" id="ARBA00023136"/>
    </source>
</evidence>
<dbReference type="InterPro" id="IPR036259">
    <property type="entry name" value="MFS_trans_sf"/>
</dbReference>
<feature type="transmembrane region" description="Helical" evidence="6">
    <location>
        <begin position="412"/>
        <end position="432"/>
    </location>
</feature>